<reference evidence="1 2" key="1">
    <citation type="submission" date="2019-03" db="EMBL/GenBank/DDBJ databases">
        <title>First draft genome of Liparis tanakae, snailfish: a comprehensive survey of snailfish specific genes.</title>
        <authorList>
            <person name="Kim W."/>
            <person name="Song I."/>
            <person name="Jeong J.-H."/>
            <person name="Kim D."/>
            <person name="Kim S."/>
            <person name="Ryu S."/>
            <person name="Song J.Y."/>
            <person name="Lee S.K."/>
        </authorList>
    </citation>
    <scope>NUCLEOTIDE SEQUENCE [LARGE SCALE GENOMIC DNA]</scope>
    <source>
        <tissue evidence="1">Muscle</tissue>
    </source>
</reference>
<accession>A0A4Z2EX36</accession>
<protein>
    <submittedName>
        <fullName evidence="1">Uncharacterized protein</fullName>
    </submittedName>
</protein>
<organism evidence="1 2">
    <name type="scientific">Liparis tanakae</name>
    <name type="common">Tanaka's snailfish</name>
    <dbReference type="NCBI Taxonomy" id="230148"/>
    <lineage>
        <taxon>Eukaryota</taxon>
        <taxon>Metazoa</taxon>
        <taxon>Chordata</taxon>
        <taxon>Craniata</taxon>
        <taxon>Vertebrata</taxon>
        <taxon>Euteleostomi</taxon>
        <taxon>Actinopterygii</taxon>
        <taxon>Neopterygii</taxon>
        <taxon>Teleostei</taxon>
        <taxon>Neoteleostei</taxon>
        <taxon>Acanthomorphata</taxon>
        <taxon>Eupercaria</taxon>
        <taxon>Perciformes</taxon>
        <taxon>Cottioidei</taxon>
        <taxon>Cottales</taxon>
        <taxon>Liparidae</taxon>
        <taxon>Liparis</taxon>
    </lineage>
</organism>
<dbReference type="AlphaFoldDB" id="A0A4Z2EX36"/>
<name>A0A4Z2EX36_9TELE</name>
<evidence type="ECO:0000313" key="2">
    <source>
        <dbReference type="Proteomes" id="UP000314294"/>
    </source>
</evidence>
<comment type="caution">
    <text evidence="1">The sequence shown here is derived from an EMBL/GenBank/DDBJ whole genome shotgun (WGS) entry which is preliminary data.</text>
</comment>
<evidence type="ECO:0000313" key="1">
    <source>
        <dbReference type="EMBL" id="TNN33141.1"/>
    </source>
</evidence>
<dbReference type="Proteomes" id="UP000314294">
    <property type="component" value="Unassembled WGS sequence"/>
</dbReference>
<sequence length="134" mass="15159">MFLTTANLAKAKSKRFDSQHFGLAGRGVGKGFLLLICKQRPLTKTFPLHRISMMQTPAEPQENQDEKQFGRQVLLEGVRRLRADGLHTHSRHLIGSAGHLLQRHCGIVSHVECQRSNEAVSSALRRTNMRRTLH</sequence>
<gene>
    <name evidence="1" type="ORF">EYF80_056693</name>
</gene>
<keyword evidence="2" id="KW-1185">Reference proteome</keyword>
<dbReference type="EMBL" id="SRLO01002346">
    <property type="protein sequence ID" value="TNN33141.1"/>
    <property type="molecule type" value="Genomic_DNA"/>
</dbReference>
<proteinExistence type="predicted"/>